<keyword evidence="7 9" id="KW-0234">DNA repair</keyword>
<dbReference type="GO" id="GO:0005737">
    <property type="term" value="C:cytoplasm"/>
    <property type="evidence" value="ECO:0007669"/>
    <property type="project" value="UniProtKB-SubCell"/>
</dbReference>
<feature type="compositionally biased region" description="Basic and acidic residues" evidence="10">
    <location>
        <begin position="915"/>
        <end position="936"/>
    </location>
</feature>
<keyword evidence="6 9" id="KW-0239">DNA-directed DNA polymerase</keyword>
<dbReference type="InterPro" id="IPR016195">
    <property type="entry name" value="Pol/histidinol_Pase-like"/>
</dbReference>
<gene>
    <name evidence="12" type="primary">DnaE</name>
    <name evidence="9" type="synonym">dnaE2</name>
    <name evidence="12" type="ORF">ROR02_21540</name>
</gene>
<comment type="catalytic activity">
    <reaction evidence="8 9">
        <text>DNA(n) + a 2'-deoxyribonucleoside 5'-triphosphate = DNA(n+1) + diphosphate</text>
        <dbReference type="Rhea" id="RHEA:22508"/>
        <dbReference type="Rhea" id="RHEA-COMP:17339"/>
        <dbReference type="Rhea" id="RHEA-COMP:17340"/>
        <dbReference type="ChEBI" id="CHEBI:33019"/>
        <dbReference type="ChEBI" id="CHEBI:61560"/>
        <dbReference type="ChEBI" id="CHEBI:173112"/>
        <dbReference type="EC" id="2.7.7.7"/>
    </reaction>
</comment>
<name>A0A512H988_9PROT</name>
<dbReference type="Pfam" id="PF14579">
    <property type="entry name" value="HHH_6"/>
    <property type="match status" value="1"/>
</dbReference>
<keyword evidence="2 9" id="KW-0808">Transferase</keyword>
<evidence type="ECO:0000256" key="4">
    <source>
        <dbReference type="ARBA" id="ARBA00022705"/>
    </source>
</evidence>
<evidence type="ECO:0000256" key="1">
    <source>
        <dbReference type="ARBA" id="ARBA00022490"/>
    </source>
</evidence>
<evidence type="ECO:0000256" key="2">
    <source>
        <dbReference type="ARBA" id="ARBA00022679"/>
    </source>
</evidence>
<evidence type="ECO:0000256" key="10">
    <source>
        <dbReference type="SAM" id="MobiDB-lite"/>
    </source>
</evidence>
<evidence type="ECO:0000256" key="7">
    <source>
        <dbReference type="ARBA" id="ARBA00023204"/>
    </source>
</evidence>
<dbReference type="Pfam" id="PF17657">
    <property type="entry name" value="DNA_pol3_finger"/>
    <property type="match status" value="1"/>
</dbReference>
<dbReference type="NCBIfam" id="TIGR00594">
    <property type="entry name" value="polc"/>
    <property type="match status" value="1"/>
</dbReference>
<keyword evidence="4 9" id="KW-0235">DNA replication</keyword>
<dbReference type="HAMAP" id="MF_01902">
    <property type="entry name" value="DNApol_error_prone"/>
    <property type="match status" value="1"/>
</dbReference>
<evidence type="ECO:0000256" key="6">
    <source>
        <dbReference type="ARBA" id="ARBA00022932"/>
    </source>
</evidence>
<dbReference type="NCBIfam" id="NF004225">
    <property type="entry name" value="PRK05672.1"/>
    <property type="match status" value="1"/>
</dbReference>
<feature type="region of interest" description="Disordered" evidence="10">
    <location>
        <begin position="915"/>
        <end position="959"/>
    </location>
</feature>
<evidence type="ECO:0000256" key="3">
    <source>
        <dbReference type="ARBA" id="ARBA00022695"/>
    </source>
</evidence>
<proteinExistence type="inferred from homology"/>
<dbReference type="SUPFAM" id="SSF89550">
    <property type="entry name" value="PHP domain-like"/>
    <property type="match status" value="1"/>
</dbReference>
<dbReference type="GO" id="GO:0006281">
    <property type="term" value="P:DNA repair"/>
    <property type="evidence" value="ECO:0007669"/>
    <property type="project" value="UniProtKB-UniRule"/>
</dbReference>
<dbReference type="EC" id="2.7.7.7" evidence="9"/>
<dbReference type="RefSeq" id="WP_147164036.1">
    <property type="nucleotide sequence ID" value="NZ_BJZO01000057.1"/>
</dbReference>
<dbReference type="GO" id="GO:0008408">
    <property type="term" value="F:3'-5' exonuclease activity"/>
    <property type="evidence" value="ECO:0007669"/>
    <property type="project" value="InterPro"/>
</dbReference>
<dbReference type="InterPro" id="IPR003141">
    <property type="entry name" value="Pol/His_phosphatase_N"/>
</dbReference>
<dbReference type="InterPro" id="IPR023073">
    <property type="entry name" value="DnaE2"/>
</dbReference>
<keyword evidence="5 9" id="KW-0227">DNA damage</keyword>
<dbReference type="InterPro" id="IPR004013">
    <property type="entry name" value="PHP_dom"/>
</dbReference>
<dbReference type="Pfam" id="PF02811">
    <property type="entry name" value="PHP"/>
    <property type="match status" value="1"/>
</dbReference>
<dbReference type="EMBL" id="BJZO01000057">
    <property type="protein sequence ID" value="GEO82023.1"/>
    <property type="molecule type" value="Genomic_DNA"/>
</dbReference>
<comment type="subcellular location">
    <subcellularLocation>
        <location evidence="9">Cytoplasm</location>
    </subcellularLocation>
</comment>
<dbReference type="GO" id="GO:0003887">
    <property type="term" value="F:DNA-directed DNA polymerase activity"/>
    <property type="evidence" value="ECO:0007669"/>
    <property type="project" value="UniProtKB-UniRule"/>
</dbReference>
<evidence type="ECO:0000313" key="13">
    <source>
        <dbReference type="Proteomes" id="UP000321567"/>
    </source>
</evidence>
<evidence type="ECO:0000313" key="12">
    <source>
        <dbReference type="EMBL" id="GEO82023.1"/>
    </source>
</evidence>
<dbReference type="PANTHER" id="PTHR32294:SF4">
    <property type="entry name" value="ERROR-PRONE DNA POLYMERASE"/>
    <property type="match status" value="1"/>
</dbReference>
<organism evidence="12 13">
    <name type="scientific">Pararhodospirillum oryzae</name>
    <dbReference type="NCBI Taxonomy" id="478448"/>
    <lineage>
        <taxon>Bacteria</taxon>
        <taxon>Pseudomonadati</taxon>
        <taxon>Pseudomonadota</taxon>
        <taxon>Alphaproteobacteria</taxon>
        <taxon>Rhodospirillales</taxon>
        <taxon>Rhodospirillaceae</taxon>
        <taxon>Pararhodospirillum</taxon>
    </lineage>
</organism>
<evidence type="ECO:0000256" key="5">
    <source>
        <dbReference type="ARBA" id="ARBA00022763"/>
    </source>
</evidence>
<dbReference type="InterPro" id="IPR040982">
    <property type="entry name" value="DNA_pol3_finger"/>
</dbReference>
<feature type="region of interest" description="Disordered" evidence="10">
    <location>
        <begin position="1"/>
        <end position="26"/>
    </location>
</feature>
<evidence type="ECO:0000259" key="11">
    <source>
        <dbReference type="SMART" id="SM00481"/>
    </source>
</evidence>
<comment type="caution">
    <text evidence="12">The sequence shown here is derived from an EMBL/GenBank/DDBJ whole genome shotgun (WGS) entry which is preliminary data.</text>
</comment>
<dbReference type="GO" id="GO:0006260">
    <property type="term" value="P:DNA replication"/>
    <property type="evidence" value="ECO:0007669"/>
    <property type="project" value="UniProtKB-KW"/>
</dbReference>
<dbReference type="InterPro" id="IPR011708">
    <property type="entry name" value="DNA_pol3_alpha_NTPase_dom"/>
</dbReference>
<dbReference type="Pfam" id="PF07733">
    <property type="entry name" value="DNA_pol3_alpha"/>
    <property type="match status" value="1"/>
</dbReference>
<dbReference type="Proteomes" id="UP000321567">
    <property type="component" value="Unassembled WGS sequence"/>
</dbReference>
<accession>A0A512H988</accession>
<dbReference type="PANTHER" id="PTHR32294">
    <property type="entry name" value="DNA POLYMERASE III SUBUNIT ALPHA"/>
    <property type="match status" value="1"/>
</dbReference>
<keyword evidence="13" id="KW-1185">Reference proteome</keyword>
<dbReference type="CDD" id="cd04485">
    <property type="entry name" value="DnaE_OBF"/>
    <property type="match status" value="1"/>
</dbReference>
<dbReference type="InterPro" id="IPR004805">
    <property type="entry name" value="DnaE2/DnaE/PolC"/>
</dbReference>
<dbReference type="AlphaFoldDB" id="A0A512H988"/>
<feature type="region of interest" description="Disordered" evidence="10">
    <location>
        <begin position="1115"/>
        <end position="1135"/>
    </location>
</feature>
<comment type="function">
    <text evidence="9">DNA polymerase involved in damage-induced mutagenesis and translesion synthesis (TLS). It is not the major replicative DNA polymerase.</text>
</comment>
<evidence type="ECO:0000256" key="8">
    <source>
        <dbReference type="ARBA" id="ARBA00049244"/>
    </source>
</evidence>
<feature type="domain" description="Polymerase/histidinol phosphatase N-terminal" evidence="11">
    <location>
        <begin position="29"/>
        <end position="96"/>
    </location>
</feature>
<keyword evidence="1 9" id="KW-0963">Cytoplasm</keyword>
<dbReference type="Gene3D" id="3.20.20.140">
    <property type="entry name" value="Metal-dependent hydrolases"/>
    <property type="match status" value="1"/>
</dbReference>
<comment type="similarity">
    <text evidence="9">Belongs to the DNA polymerase type-C family. DnaE2 subfamily.</text>
</comment>
<keyword evidence="3 9" id="KW-0548">Nucleotidyltransferase</keyword>
<sequence length="1135" mass="122549">MTGGWRRPGDGDPAAAPSAPCSPEPPPRAELFAQSCFSFLEAASTPEDLVITAAALGLHALAVTDRNSLAGVVRAHRAARAHGVRLVVGALIDPRPAEGPMVLMHPGDRAAYGRLARLITRGRRAAPKGECSLGAADLHAHAEGQWVTVIAPEGLEDPGADPVFRGALAAWKQTAGARLSLALTPRHDGCDRRRLWRLARLAERLDIPPLAAGAARLHAPASKPLLDVLTCLRHHVRLDEAGWRLAAHAEAHLRGPADWARLMADHPEALARPMDVVAGCSFSLAELRHDYPAESGDEPPDRRLERLTRAGARERYPEGVPESVEQRLRHELTLIARLGYAPYFLTVEALVAFARGRGILCQGRGSAANSAVCYCLGITAVDPARSDLLFERFISAARNEPPDIDVDFEHERREEVIQYLYETYGRDHAGLTATVITWRARSALRDVGRVLGLSDDTVSALCGCVWGSSSRLPSDARVREAGLDPDSPRLRQALDLAAQLMGLPRHLSQHVGGFVLTRSRLDEVVPIENAAMPGRTVIQWDKDDLDTLGLLKIDVLALGMLSCLRRALALVARHHGRPLTLATIPPEDPLVYDMLCQGDSLGVFQVESRAQMAMLPRLRPRTFYDLVIEVAIVRPGPIQGDMVHPYLRRRRGEEPVRYPSPLLRRVLEKTLGVPLFQEQAMRIAIEGAGFSAEDADRLRRAMATFRHAGEVGRFRDAFVAGMVRNGLDPAFAERCFRQIEGFGSYGFPESHAASFALLVYASAWLKCHAPAAFACALLNSQPLGFYAPAQIVRDARAHGVEVRPVDINQSEWDCTLEAVILPGGRRALALRLGLRQIKGLGEAAGRAVVAARGAGYDSPEAVGRRAGIARAALERLVGADAFAGLGRERREALWAVKGLDPAPLPLFAAAETRRVETRGTETRRVETGGTETRRVETGGAGSRGSEGRQGEAGEGDNGDEEAVAFAPLSEGEALLADLAALRLSLRAHPLALLRPTLTRAGFHPCRRLAERADGTRASVAGLVLCRQRPGTASGVVFITLEDEDAGANVIVWASVFEAHRRIVMGARLLAASGRIQREGTVIHLVADHLADLTGLLATLAPPGEARVRAVATSMEPARADRLRHNRPGPGTGEGR</sequence>
<dbReference type="SMART" id="SM00481">
    <property type="entry name" value="POLIIIAc"/>
    <property type="match status" value="1"/>
</dbReference>
<reference evidence="12 13" key="1">
    <citation type="submission" date="2019-07" db="EMBL/GenBank/DDBJ databases">
        <title>Whole genome shotgun sequence of Rhodospirillum oryzae NBRC 107573.</title>
        <authorList>
            <person name="Hosoyama A."/>
            <person name="Uohara A."/>
            <person name="Ohji S."/>
            <person name="Ichikawa N."/>
        </authorList>
    </citation>
    <scope>NUCLEOTIDE SEQUENCE [LARGE SCALE GENOMIC DNA]</scope>
    <source>
        <strain evidence="12 13">NBRC 107573</strain>
    </source>
</reference>
<evidence type="ECO:0000256" key="9">
    <source>
        <dbReference type="HAMAP-Rule" id="MF_01902"/>
    </source>
</evidence>
<dbReference type="OrthoDB" id="9803237at2"/>
<dbReference type="InterPro" id="IPR029460">
    <property type="entry name" value="DNAPol_HHH"/>
</dbReference>
<protein>
    <recommendedName>
        <fullName evidence="9">Error-prone DNA polymerase</fullName>
        <ecNumber evidence="9">2.7.7.7</ecNumber>
    </recommendedName>
</protein>
<dbReference type="Gene3D" id="1.10.150.870">
    <property type="match status" value="1"/>
</dbReference>